<proteinExistence type="predicted"/>
<dbReference type="Gene3D" id="2.30.110.10">
    <property type="entry name" value="Electron Transport, Fmn-binding Protein, Chain A"/>
    <property type="match status" value="1"/>
</dbReference>
<gene>
    <name evidence="1" type="ORF">H8702_10405</name>
</gene>
<name>A0A8J6PGF2_9FIRM</name>
<dbReference type="InterPro" id="IPR012349">
    <property type="entry name" value="Split_barrel_FMN-bd"/>
</dbReference>
<dbReference type="OrthoDB" id="9794935at2"/>
<evidence type="ECO:0000313" key="2">
    <source>
        <dbReference type="Proteomes" id="UP000632659"/>
    </source>
</evidence>
<dbReference type="PANTHER" id="PTHR34071:SF2">
    <property type="entry name" value="FLAVIN-NUCLEOTIDE-BINDING PROTEIN"/>
    <property type="match status" value="1"/>
</dbReference>
<sequence length="156" mass="17591">MRRAELALPSEECRAVLKRGDYGTIAMLGADGAPYAVPVNYYYHEQENALFFHCAEEGEKLDALRHCDRVCFTVVEQYQTVPEKLTSHFQCVIVKGKVSLITDHAQRARRLEELCLRFCSKALTKEQIRDKAQGGAGKTMVVQIEVLELTGKGKRT</sequence>
<comment type="caution">
    <text evidence="1">The sequence shown here is derived from an EMBL/GenBank/DDBJ whole genome shotgun (WGS) entry which is preliminary data.</text>
</comment>
<dbReference type="RefSeq" id="WP_093987709.1">
    <property type="nucleotide sequence ID" value="NZ_FYDD01000002.1"/>
</dbReference>
<keyword evidence="2" id="KW-1185">Reference proteome</keyword>
<dbReference type="PANTHER" id="PTHR34071">
    <property type="entry name" value="5-NITROIMIDAZOLE ANTIBIOTICS RESISTANCE PROTEIN, NIMA-FAMILY-RELATED PROTEIN-RELATED"/>
    <property type="match status" value="1"/>
</dbReference>
<reference evidence="1" key="1">
    <citation type="submission" date="2020-08" db="EMBL/GenBank/DDBJ databases">
        <title>Genome public.</title>
        <authorList>
            <person name="Liu C."/>
            <person name="Sun Q."/>
        </authorList>
    </citation>
    <scope>NUCLEOTIDE SEQUENCE</scope>
    <source>
        <strain evidence="1">NSJ-15</strain>
    </source>
</reference>
<dbReference type="SUPFAM" id="SSF50475">
    <property type="entry name" value="FMN-binding split barrel"/>
    <property type="match status" value="1"/>
</dbReference>
<organism evidence="1 2">
    <name type="scientific">Massiliimalia timonensis</name>
    <dbReference type="NCBI Taxonomy" id="1987501"/>
    <lineage>
        <taxon>Bacteria</taxon>
        <taxon>Bacillati</taxon>
        <taxon>Bacillota</taxon>
        <taxon>Clostridia</taxon>
        <taxon>Eubacteriales</taxon>
        <taxon>Oscillospiraceae</taxon>
        <taxon>Massiliimalia</taxon>
    </lineage>
</organism>
<protein>
    <submittedName>
        <fullName evidence="1">Pyridoxamine 5'-phosphate oxidase family protein</fullName>
    </submittedName>
</protein>
<dbReference type="EMBL" id="JACRTL010000006">
    <property type="protein sequence ID" value="MBC8611507.1"/>
    <property type="molecule type" value="Genomic_DNA"/>
</dbReference>
<accession>A0A8J6PGF2</accession>
<dbReference type="AlphaFoldDB" id="A0A8J6PGF2"/>
<dbReference type="InterPro" id="IPR024747">
    <property type="entry name" value="Pyridox_Oxase-rel"/>
</dbReference>
<dbReference type="Pfam" id="PF12900">
    <property type="entry name" value="Pyridox_ox_2"/>
    <property type="match status" value="1"/>
</dbReference>
<evidence type="ECO:0000313" key="1">
    <source>
        <dbReference type="EMBL" id="MBC8611507.1"/>
    </source>
</evidence>
<dbReference type="Proteomes" id="UP000632659">
    <property type="component" value="Unassembled WGS sequence"/>
</dbReference>